<evidence type="ECO:0000256" key="8">
    <source>
        <dbReference type="ARBA" id="ARBA00031985"/>
    </source>
</evidence>
<evidence type="ECO:0000256" key="2">
    <source>
        <dbReference type="ARBA" id="ARBA00009446"/>
    </source>
</evidence>
<comment type="catalytic activity">
    <reaction evidence="1">
        <text>ATP-independent breakage of single-stranded DNA, followed by passage and rejoining.</text>
        <dbReference type="EC" id="5.6.2.1"/>
    </reaction>
</comment>
<evidence type="ECO:0000259" key="12">
    <source>
        <dbReference type="PROSITE" id="PS52039"/>
    </source>
</evidence>
<dbReference type="PROSITE" id="PS52039">
    <property type="entry name" value="TOPO_IA_2"/>
    <property type="match status" value="1"/>
</dbReference>
<dbReference type="InterPro" id="IPR013497">
    <property type="entry name" value="Topo_IA_cen"/>
</dbReference>
<evidence type="ECO:0000313" key="14">
    <source>
        <dbReference type="Proteomes" id="UP001597451"/>
    </source>
</evidence>
<dbReference type="EMBL" id="JBHUMX010000013">
    <property type="protein sequence ID" value="MFD2628183.1"/>
    <property type="molecule type" value="Genomic_DNA"/>
</dbReference>
<accession>A0ABW5PXU3</accession>
<dbReference type="PANTHER" id="PTHR11390">
    <property type="entry name" value="PROKARYOTIC DNA TOPOISOMERASE"/>
    <property type="match status" value="1"/>
</dbReference>
<gene>
    <name evidence="13" type="ORF">ACFSUN_05240</name>
</gene>
<dbReference type="PROSITE" id="PS00396">
    <property type="entry name" value="TOPO_IA_1"/>
    <property type="match status" value="1"/>
</dbReference>
<keyword evidence="4" id="KW-0799">Topoisomerase</keyword>
<dbReference type="InterPro" id="IPR025589">
    <property type="entry name" value="Toprim_C_rpt"/>
</dbReference>
<keyword evidence="5" id="KW-0238">DNA-binding</keyword>
<dbReference type="SMART" id="SM00493">
    <property type="entry name" value="TOPRIM"/>
    <property type="match status" value="1"/>
</dbReference>
<dbReference type="CDD" id="cd03362">
    <property type="entry name" value="TOPRIM_TopoIA_TopoIII"/>
    <property type="match status" value="1"/>
</dbReference>
<dbReference type="Gene3D" id="1.10.460.10">
    <property type="entry name" value="Topoisomerase I, domain 2"/>
    <property type="match status" value="1"/>
</dbReference>
<dbReference type="SMART" id="SM00437">
    <property type="entry name" value="TOP1Ac"/>
    <property type="match status" value="1"/>
</dbReference>
<keyword evidence="6 13" id="KW-0413">Isomerase</keyword>
<dbReference type="Gene3D" id="3.40.50.140">
    <property type="match status" value="1"/>
</dbReference>
<dbReference type="PROSITE" id="PS50880">
    <property type="entry name" value="TOPRIM"/>
    <property type="match status" value="1"/>
</dbReference>
<evidence type="ECO:0000256" key="7">
    <source>
        <dbReference type="ARBA" id="ARBA00030003"/>
    </source>
</evidence>
<dbReference type="SUPFAM" id="SSF56712">
    <property type="entry name" value="Prokaryotic type I DNA topoisomerase"/>
    <property type="match status" value="1"/>
</dbReference>
<organism evidence="13 14">
    <name type="scientific">Oceanobacillus kapialis</name>
    <dbReference type="NCBI Taxonomy" id="481353"/>
    <lineage>
        <taxon>Bacteria</taxon>
        <taxon>Bacillati</taxon>
        <taxon>Bacillota</taxon>
        <taxon>Bacilli</taxon>
        <taxon>Bacillales</taxon>
        <taxon>Bacillaceae</taxon>
        <taxon>Oceanobacillus</taxon>
    </lineage>
</organism>
<dbReference type="Pfam" id="PF01131">
    <property type="entry name" value="Topoisom_bac"/>
    <property type="match status" value="1"/>
</dbReference>
<evidence type="ECO:0000256" key="4">
    <source>
        <dbReference type="ARBA" id="ARBA00023029"/>
    </source>
</evidence>
<dbReference type="CDD" id="cd00186">
    <property type="entry name" value="TOP1Ac"/>
    <property type="match status" value="1"/>
</dbReference>
<evidence type="ECO:0000256" key="1">
    <source>
        <dbReference type="ARBA" id="ARBA00000213"/>
    </source>
</evidence>
<evidence type="ECO:0000256" key="5">
    <source>
        <dbReference type="ARBA" id="ARBA00023125"/>
    </source>
</evidence>
<evidence type="ECO:0000256" key="3">
    <source>
        <dbReference type="ARBA" id="ARBA00012891"/>
    </source>
</evidence>
<protein>
    <recommendedName>
        <fullName evidence="3">DNA topoisomerase</fullName>
        <ecNumber evidence="3">5.6.2.1</ecNumber>
    </recommendedName>
    <alternativeName>
        <fullName evidence="10">Omega-protein</fullName>
    </alternativeName>
    <alternativeName>
        <fullName evidence="9">Relaxing enzyme</fullName>
    </alternativeName>
    <alternativeName>
        <fullName evidence="7">Swivelase</fullName>
    </alternativeName>
    <alternativeName>
        <fullName evidence="8">Untwisting enzyme</fullName>
    </alternativeName>
</protein>
<dbReference type="EC" id="5.6.2.1" evidence="3"/>
<dbReference type="Gene3D" id="1.10.290.10">
    <property type="entry name" value="Topoisomerase I, domain 4"/>
    <property type="match status" value="1"/>
</dbReference>
<dbReference type="Pfam" id="PF01751">
    <property type="entry name" value="Toprim"/>
    <property type="match status" value="1"/>
</dbReference>
<dbReference type="Proteomes" id="UP001597451">
    <property type="component" value="Unassembled WGS sequence"/>
</dbReference>
<dbReference type="GO" id="GO:0016853">
    <property type="term" value="F:isomerase activity"/>
    <property type="evidence" value="ECO:0007669"/>
    <property type="project" value="UniProtKB-KW"/>
</dbReference>
<dbReference type="PRINTS" id="PR00417">
    <property type="entry name" value="PRTPISMRASEI"/>
</dbReference>
<dbReference type="PANTHER" id="PTHR11390:SF21">
    <property type="entry name" value="DNA TOPOISOMERASE 3-ALPHA"/>
    <property type="match status" value="1"/>
</dbReference>
<dbReference type="InterPro" id="IPR006171">
    <property type="entry name" value="TOPRIM_dom"/>
</dbReference>
<dbReference type="Gene3D" id="2.70.20.10">
    <property type="entry name" value="Topoisomerase I, domain 3"/>
    <property type="match status" value="1"/>
</dbReference>
<reference evidence="14" key="1">
    <citation type="journal article" date="2019" name="Int. J. Syst. Evol. Microbiol.">
        <title>The Global Catalogue of Microorganisms (GCM) 10K type strain sequencing project: providing services to taxonomists for standard genome sequencing and annotation.</title>
        <authorList>
            <consortium name="The Broad Institute Genomics Platform"/>
            <consortium name="The Broad Institute Genome Sequencing Center for Infectious Disease"/>
            <person name="Wu L."/>
            <person name="Ma J."/>
        </authorList>
    </citation>
    <scope>NUCLEOTIDE SEQUENCE [LARGE SCALE GENOMIC DNA]</scope>
    <source>
        <strain evidence="14">TISTR 1858</strain>
    </source>
</reference>
<dbReference type="InterPro" id="IPR013824">
    <property type="entry name" value="Topo_IA_cen_sub1"/>
</dbReference>
<dbReference type="InterPro" id="IPR000380">
    <property type="entry name" value="Topo_IA"/>
</dbReference>
<evidence type="ECO:0000256" key="6">
    <source>
        <dbReference type="ARBA" id="ARBA00023235"/>
    </source>
</evidence>
<evidence type="ECO:0000313" key="13">
    <source>
        <dbReference type="EMBL" id="MFD2628183.1"/>
    </source>
</evidence>
<dbReference type="SMART" id="SM00436">
    <property type="entry name" value="TOP1Bc"/>
    <property type="match status" value="1"/>
</dbReference>
<dbReference type="InterPro" id="IPR023406">
    <property type="entry name" value="Topo_IA_AS"/>
</dbReference>
<dbReference type="InterPro" id="IPR013825">
    <property type="entry name" value="Topo_IA_cen_sub2"/>
</dbReference>
<dbReference type="InterPro" id="IPR013826">
    <property type="entry name" value="Topo_IA_cen_sub3"/>
</dbReference>
<feature type="domain" description="Toprim" evidence="11">
    <location>
        <begin position="2"/>
        <end position="143"/>
    </location>
</feature>
<comment type="similarity">
    <text evidence="2">Belongs to the type IA topoisomerase family.</text>
</comment>
<evidence type="ECO:0000259" key="11">
    <source>
        <dbReference type="PROSITE" id="PS50880"/>
    </source>
</evidence>
<feature type="domain" description="Topo IA-type catalytic" evidence="12">
    <location>
        <begin position="163"/>
        <end position="601"/>
    </location>
</feature>
<comment type="caution">
    <text evidence="13">The sequence shown here is derived from an EMBL/GenBank/DDBJ whole genome shotgun (WGS) entry which is preliminary data.</text>
</comment>
<dbReference type="InterPro" id="IPR003601">
    <property type="entry name" value="Topo_IA_2"/>
</dbReference>
<dbReference type="InterPro" id="IPR023405">
    <property type="entry name" value="Topo_IA_core_domain"/>
</dbReference>
<name>A0ABW5PXU3_9BACI</name>
<dbReference type="InterPro" id="IPR003602">
    <property type="entry name" value="Topo_IA_DNA-bd_dom"/>
</dbReference>
<evidence type="ECO:0000256" key="10">
    <source>
        <dbReference type="ARBA" id="ARBA00032877"/>
    </source>
</evidence>
<dbReference type="Pfam" id="PF13342">
    <property type="entry name" value="Toprim_Crpt"/>
    <property type="match status" value="1"/>
</dbReference>
<dbReference type="InterPro" id="IPR034144">
    <property type="entry name" value="TOPRIM_TopoIII"/>
</dbReference>
<evidence type="ECO:0000256" key="9">
    <source>
        <dbReference type="ARBA" id="ARBA00032235"/>
    </source>
</evidence>
<dbReference type="RefSeq" id="WP_379560874.1">
    <property type="nucleotide sequence ID" value="NZ_JBHUMX010000013.1"/>
</dbReference>
<proteinExistence type="inferred from homology"/>
<sequence length="718" mass="82136">MLKLILTEKPSVAKNIADALKVKTKKDGFYEGSDYLITWAFGHLVELYDAKDYDSKMARWKMENFPFIPPQLKYKVKSNPRNRSQTDGGAAKQLKTIHQLMKRNDVKAIISACDYDREGQLIGDSIIYRGKKPDKAVYRLLLNEWTPAEVLQGLEEVKHNETMKSLRDAGISRQWADWMIGINLTSVATLKYQKGKGKALNIGRVLLPTLKIIYDRDKEIETFVPEDYFKLIATFHTAEGKEYTGTYIKGKQEKFKERTILDEIQQVIRDKEGSITGKQVKKKKEFPPFLFNLSSLQGYITNKFNGWTSDKVLKVAQTLYEKKYITYPRTSSIALEESLTGKMKKVLENHIKDLPYKDEVTFRKTKRVFNNAKVESHSAITPTYLLPKRLTSDERIVYMAIKNRFIMQFMPIAEYEETILETTIIEIDGKFHTKGKIQLIEGWKKVENIASKDTLLPAVEQGDPVSVAESEVTKHVTKPPKHHTERTLLRVMETCGKQKKEESEDREADVMAVLDGFSIGTAATRADTIKKLKDVGYITTQKKNLMCTTLGRTLVETFPVKQLFDLEFTGRLEKSLADIQKGNGSKQEFLKVISQFTTESVEQIKADKSEIINEVSPAKSSNEVLGKCPECGGTVTEGYMGFACSKYKKGCSFMVWKNDKFLATMRKKPTKTLVKNLLTKKRAFVKGLTSKKGKKFNAYLTYEKDTEKGYYSWKMDFK</sequence>
<keyword evidence="14" id="KW-1185">Reference proteome</keyword>